<dbReference type="InterPro" id="IPR001296">
    <property type="entry name" value="Glyco_trans_1"/>
</dbReference>
<evidence type="ECO:0000259" key="2">
    <source>
        <dbReference type="Pfam" id="PF00534"/>
    </source>
</evidence>
<dbReference type="SUPFAM" id="SSF53756">
    <property type="entry name" value="UDP-Glycosyltransferase/glycogen phosphorylase"/>
    <property type="match status" value="1"/>
</dbReference>
<reference evidence="3" key="1">
    <citation type="submission" date="2022-10" db="EMBL/GenBank/DDBJ databases">
        <title>The WGS of Solirubrobacter phytolaccae KCTC 29190.</title>
        <authorList>
            <person name="Jiang Z."/>
        </authorList>
    </citation>
    <scope>NUCLEOTIDE SEQUENCE</scope>
    <source>
        <strain evidence="3">KCTC 29190</strain>
    </source>
</reference>
<keyword evidence="3" id="KW-0328">Glycosyltransferase</keyword>
<name>A0A9X3NHR8_9ACTN</name>
<dbReference type="RefSeq" id="WP_270029647.1">
    <property type="nucleotide sequence ID" value="NZ_JAPDDP010000100.1"/>
</dbReference>
<dbReference type="GO" id="GO:0009103">
    <property type="term" value="P:lipopolysaccharide biosynthetic process"/>
    <property type="evidence" value="ECO:0007669"/>
    <property type="project" value="TreeGrafter"/>
</dbReference>
<dbReference type="GO" id="GO:0016757">
    <property type="term" value="F:glycosyltransferase activity"/>
    <property type="evidence" value="ECO:0007669"/>
    <property type="project" value="UniProtKB-KW"/>
</dbReference>
<dbReference type="EC" id="2.4.-.-" evidence="3"/>
<comment type="caution">
    <text evidence="3">The sequence shown here is derived from an EMBL/GenBank/DDBJ whole genome shotgun (WGS) entry which is preliminary data.</text>
</comment>
<evidence type="ECO:0000313" key="3">
    <source>
        <dbReference type="EMBL" id="MDA0185160.1"/>
    </source>
</evidence>
<evidence type="ECO:0000313" key="4">
    <source>
        <dbReference type="Proteomes" id="UP001147653"/>
    </source>
</evidence>
<dbReference type="EMBL" id="JAPDDP010000100">
    <property type="protein sequence ID" value="MDA0185160.1"/>
    <property type="molecule type" value="Genomic_DNA"/>
</dbReference>
<dbReference type="Proteomes" id="UP001147653">
    <property type="component" value="Unassembled WGS sequence"/>
</dbReference>
<keyword evidence="4" id="KW-1185">Reference proteome</keyword>
<dbReference type="Gene3D" id="3.40.50.2000">
    <property type="entry name" value="Glycogen Phosphorylase B"/>
    <property type="match status" value="1"/>
</dbReference>
<protein>
    <submittedName>
        <fullName evidence="3">Glycosyltransferase</fullName>
        <ecNumber evidence="3">2.4.-.-</ecNumber>
    </submittedName>
</protein>
<organism evidence="3 4">
    <name type="scientific">Solirubrobacter phytolaccae</name>
    <dbReference type="NCBI Taxonomy" id="1404360"/>
    <lineage>
        <taxon>Bacteria</taxon>
        <taxon>Bacillati</taxon>
        <taxon>Actinomycetota</taxon>
        <taxon>Thermoleophilia</taxon>
        <taxon>Solirubrobacterales</taxon>
        <taxon>Solirubrobacteraceae</taxon>
        <taxon>Solirubrobacter</taxon>
    </lineage>
</organism>
<dbReference type="AlphaFoldDB" id="A0A9X3NHR8"/>
<dbReference type="PANTHER" id="PTHR46401:SF2">
    <property type="entry name" value="GLYCOSYLTRANSFERASE WBBK-RELATED"/>
    <property type="match status" value="1"/>
</dbReference>
<keyword evidence="1 3" id="KW-0808">Transferase</keyword>
<gene>
    <name evidence="3" type="ORF">OJ997_32950</name>
</gene>
<dbReference type="PANTHER" id="PTHR46401">
    <property type="entry name" value="GLYCOSYLTRANSFERASE WBBK-RELATED"/>
    <property type="match status" value="1"/>
</dbReference>
<proteinExistence type="predicted"/>
<accession>A0A9X3NHR8</accession>
<evidence type="ECO:0000256" key="1">
    <source>
        <dbReference type="ARBA" id="ARBA00022679"/>
    </source>
</evidence>
<feature type="non-terminal residue" evidence="3">
    <location>
        <position position="1"/>
    </location>
</feature>
<feature type="domain" description="Glycosyl transferase family 1" evidence="2">
    <location>
        <begin position="291"/>
        <end position="442"/>
    </location>
</feature>
<dbReference type="Pfam" id="PF00534">
    <property type="entry name" value="Glycos_transf_1"/>
    <property type="match status" value="1"/>
</dbReference>
<sequence>DHRGLRGRRVLPRHARDERADRTLRLRPRTTRLTLDCTWVSGAALALAGPLDDGFGERCSELGLLHVVADDVLVQGVDETEPGDPLDRFEYGELPPRPATPLTRALTWTRRVVDGLEVTLDARMLRTLRSGSEVQTLALIRALQRTGGVRLRVLLDHAEAAAGLGDVEVLTDVEGARRTAIVHRPYQVAGADDLLRLATVGERLVVTHQDLLLFHDPSYHASADTWAGYRRMTAAALAAADLVVAFSDHVAADLLAEDLAEPTRLRRVYLGTDHEQPGEAVAPAGVEALAGRPFLVQLGSDLQHKNRPFAIDLVHELRTLGWDGGLVLAGPGVEHGSSLPAEDARSLAHVVRLGSVSDAERRWLYQEAAAVAFPSTNEGFGLVPFEAAAAGTPPLVAPVSVMRELLGDALALLVPWDPAASARRVLPVLGDPEAHVRAVRAAGARLTWDDTARQLLELYDETLTLPARAAAVQAFQALAAEARRGHWEGTYWALREELGPTGLGLVGADGALPDDAQRTLAALLGRRATREATLRTLRAAGKLGRTR</sequence>